<evidence type="ECO:0000313" key="2">
    <source>
        <dbReference type="EMBL" id="KAK3347928.1"/>
    </source>
</evidence>
<feature type="compositionally biased region" description="Basic residues" evidence="1">
    <location>
        <begin position="1"/>
        <end position="10"/>
    </location>
</feature>
<dbReference type="Proteomes" id="UP001278500">
    <property type="component" value="Unassembled WGS sequence"/>
</dbReference>
<evidence type="ECO:0000256" key="1">
    <source>
        <dbReference type="SAM" id="MobiDB-lite"/>
    </source>
</evidence>
<dbReference type="EMBL" id="JAUEPP010000003">
    <property type="protein sequence ID" value="KAK3347928.1"/>
    <property type="molecule type" value="Genomic_DNA"/>
</dbReference>
<name>A0AAE0JHC6_9PEZI</name>
<feature type="region of interest" description="Disordered" evidence="1">
    <location>
        <begin position="1"/>
        <end position="22"/>
    </location>
</feature>
<comment type="caution">
    <text evidence="2">The sequence shown here is derived from an EMBL/GenBank/DDBJ whole genome shotgun (WGS) entry which is preliminary data.</text>
</comment>
<reference evidence="2" key="1">
    <citation type="journal article" date="2023" name="Mol. Phylogenet. Evol.">
        <title>Genome-scale phylogeny and comparative genomics of the fungal order Sordariales.</title>
        <authorList>
            <person name="Hensen N."/>
            <person name="Bonometti L."/>
            <person name="Westerberg I."/>
            <person name="Brannstrom I.O."/>
            <person name="Guillou S."/>
            <person name="Cros-Aarteil S."/>
            <person name="Calhoun S."/>
            <person name="Haridas S."/>
            <person name="Kuo A."/>
            <person name="Mondo S."/>
            <person name="Pangilinan J."/>
            <person name="Riley R."/>
            <person name="LaButti K."/>
            <person name="Andreopoulos B."/>
            <person name="Lipzen A."/>
            <person name="Chen C."/>
            <person name="Yan M."/>
            <person name="Daum C."/>
            <person name="Ng V."/>
            <person name="Clum A."/>
            <person name="Steindorff A."/>
            <person name="Ohm R.A."/>
            <person name="Martin F."/>
            <person name="Silar P."/>
            <person name="Natvig D.O."/>
            <person name="Lalanne C."/>
            <person name="Gautier V."/>
            <person name="Ament-Velasquez S.L."/>
            <person name="Kruys A."/>
            <person name="Hutchinson M.I."/>
            <person name="Powell A.J."/>
            <person name="Barry K."/>
            <person name="Miller A.N."/>
            <person name="Grigoriev I.V."/>
            <person name="Debuchy R."/>
            <person name="Gladieux P."/>
            <person name="Hiltunen Thoren M."/>
            <person name="Johannesson H."/>
        </authorList>
    </citation>
    <scope>NUCLEOTIDE SEQUENCE</scope>
    <source>
        <strain evidence="2">CBS 560.94</strain>
    </source>
</reference>
<accession>A0AAE0JHC6</accession>
<keyword evidence="3" id="KW-1185">Reference proteome</keyword>
<protein>
    <submittedName>
        <fullName evidence="2">Uncharacterized protein</fullName>
    </submittedName>
</protein>
<organism evidence="2 3">
    <name type="scientific">Neurospora tetraspora</name>
    <dbReference type="NCBI Taxonomy" id="94610"/>
    <lineage>
        <taxon>Eukaryota</taxon>
        <taxon>Fungi</taxon>
        <taxon>Dikarya</taxon>
        <taxon>Ascomycota</taxon>
        <taxon>Pezizomycotina</taxon>
        <taxon>Sordariomycetes</taxon>
        <taxon>Sordariomycetidae</taxon>
        <taxon>Sordariales</taxon>
        <taxon>Sordariaceae</taxon>
        <taxon>Neurospora</taxon>
    </lineage>
</organism>
<dbReference type="AlphaFoldDB" id="A0AAE0JHC6"/>
<reference evidence="2" key="2">
    <citation type="submission" date="2023-06" db="EMBL/GenBank/DDBJ databases">
        <authorList>
            <consortium name="Lawrence Berkeley National Laboratory"/>
            <person name="Haridas S."/>
            <person name="Hensen N."/>
            <person name="Bonometti L."/>
            <person name="Westerberg I."/>
            <person name="Brannstrom I.O."/>
            <person name="Guillou S."/>
            <person name="Cros-Aarteil S."/>
            <person name="Calhoun S."/>
            <person name="Kuo A."/>
            <person name="Mondo S."/>
            <person name="Pangilinan J."/>
            <person name="Riley R."/>
            <person name="Labutti K."/>
            <person name="Andreopoulos B."/>
            <person name="Lipzen A."/>
            <person name="Chen C."/>
            <person name="Yanf M."/>
            <person name="Daum C."/>
            <person name="Ng V."/>
            <person name="Clum A."/>
            <person name="Steindorff A."/>
            <person name="Ohm R."/>
            <person name="Martin F."/>
            <person name="Silar P."/>
            <person name="Natvig D."/>
            <person name="Lalanne C."/>
            <person name="Gautier V."/>
            <person name="Ament-Velasquez S.L."/>
            <person name="Kruys A."/>
            <person name="Hutchinson M.I."/>
            <person name="Powell A.J."/>
            <person name="Barry K."/>
            <person name="Miller A.N."/>
            <person name="Grigoriev I.V."/>
            <person name="Debuchy R."/>
            <person name="Gladieux P."/>
            <person name="Thoren M.H."/>
            <person name="Johannesson H."/>
        </authorList>
    </citation>
    <scope>NUCLEOTIDE SEQUENCE</scope>
    <source>
        <strain evidence="2">CBS 560.94</strain>
    </source>
</reference>
<dbReference type="GeneID" id="87858368"/>
<sequence length="158" mass="17779">MTRRWSHHRSTAVPSPAPMSRTEISGRISDSLLPGSVCTRPLAGYFQQQAWEERVSSPKFKVLSKGRDVCRPRLYQLLLSFVILCLSSCHCHCHCQRPRLLCWLFLSELIAARLKLHVVQAAMGISILPLASNLFAKTVQSETRTLPCRGCSFRIPSS</sequence>
<evidence type="ECO:0000313" key="3">
    <source>
        <dbReference type="Proteomes" id="UP001278500"/>
    </source>
</evidence>
<dbReference type="RefSeq" id="XP_062683010.1">
    <property type="nucleotide sequence ID" value="XM_062821214.1"/>
</dbReference>
<proteinExistence type="predicted"/>
<gene>
    <name evidence="2" type="ORF">B0H65DRAFT_159646</name>
</gene>